<organism evidence="5 7">
    <name type="scientific">Lactiplantibacillus pentosus</name>
    <name type="common">Lactobacillus pentosus</name>
    <dbReference type="NCBI Taxonomy" id="1589"/>
    <lineage>
        <taxon>Bacteria</taxon>
        <taxon>Bacillati</taxon>
        <taxon>Bacillota</taxon>
        <taxon>Bacilli</taxon>
        <taxon>Lactobacillales</taxon>
        <taxon>Lactobacillaceae</taxon>
        <taxon>Lactiplantibacillus</taxon>
    </lineage>
</organism>
<evidence type="ECO:0000313" key="7">
    <source>
        <dbReference type="Proteomes" id="UP001267003"/>
    </source>
</evidence>
<evidence type="ECO:0000256" key="3">
    <source>
        <dbReference type="SAM" id="Phobius"/>
    </source>
</evidence>
<evidence type="ECO:0000256" key="2">
    <source>
        <dbReference type="ARBA" id="ARBA00023136"/>
    </source>
</evidence>
<dbReference type="GO" id="GO:0016787">
    <property type="term" value="F:hydrolase activity"/>
    <property type="evidence" value="ECO:0007669"/>
    <property type="project" value="UniProtKB-KW"/>
</dbReference>
<sequence>MGRFIIVKRSKLLVTVLLGLLIVGAGGGYYVYHTERQAAIAKKQQTKKARNKKAALKDSILSQKVNQTSFSNNQDTNQQITKILNLSHFVGSALVVKNDHVIYQRAFGYANKAKNERNQVDSKYQILSIQKSMTAVGIMQLVKAGKIKLTDPISMYYPTLKHGRQTTIRQMLDMTTGFRLKNGSKEYLPENKVIDYAKHNVYYYPDKNGISNYSSVNFLLLAGIIRQVTGESYQHFFTERFIDKLDLQSTGFLIHGQGQRATTGYRGPADQTVPDYQETMPETKAQMANELGTGQVYMSVHDLFTVESAILKGKLLPKKDVAILHTRTATGEYGGGVYNISNGIRSHGLGYGYESSVFLSPDGKTGVVLMSNYYRKAAPIQPAANKIFADLMNGSIK</sequence>
<dbReference type="Gene3D" id="3.40.710.10">
    <property type="entry name" value="DD-peptidase/beta-lactamase superfamily"/>
    <property type="match status" value="1"/>
</dbReference>
<keyword evidence="3" id="KW-1133">Transmembrane helix</keyword>
<dbReference type="Pfam" id="PF00144">
    <property type="entry name" value="Beta-lactamase"/>
    <property type="match status" value="1"/>
</dbReference>
<dbReference type="EMBL" id="JAVLAQ010000002">
    <property type="protein sequence ID" value="MDT6991698.1"/>
    <property type="molecule type" value="Genomic_DNA"/>
</dbReference>
<dbReference type="InterPro" id="IPR012338">
    <property type="entry name" value="Beta-lactam/transpept-like"/>
</dbReference>
<keyword evidence="5" id="KW-0378">Hydrolase</keyword>
<dbReference type="EC" id="3.1.1.103" evidence="5"/>
<keyword evidence="3" id="KW-0812">Transmembrane</keyword>
<comment type="subcellular location">
    <subcellularLocation>
        <location evidence="1">Membrane</location>
    </subcellularLocation>
</comment>
<dbReference type="KEGG" id="lpg:BB562_07605"/>
<accession>A0AAP5Q230</accession>
<dbReference type="PANTHER" id="PTHR46825:SF11">
    <property type="entry name" value="PENICILLIN-BINDING PROTEIN 4"/>
    <property type="match status" value="1"/>
</dbReference>
<dbReference type="Proteomes" id="UP001263852">
    <property type="component" value="Unassembled WGS sequence"/>
</dbReference>
<dbReference type="AlphaFoldDB" id="A0AAP5Q230"/>
<reference evidence="5" key="1">
    <citation type="submission" date="2023-08" db="EMBL/GenBank/DDBJ databases">
        <authorList>
            <person name="Page C.A."/>
            <person name="Perez-Diaz I.M."/>
        </authorList>
    </citation>
    <scope>NUCLEOTIDE SEQUENCE</scope>
    <source>
        <strain evidence="6">1.8.9</strain>
        <strain evidence="5">7.8.46</strain>
    </source>
</reference>
<feature type="transmembrane region" description="Helical" evidence="3">
    <location>
        <begin position="12"/>
        <end position="32"/>
    </location>
</feature>
<dbReference type="Proteomes" id="UP001267003">
    <property type="component" value="Unassembled WGS sequence"/>
</dbReference>
<dbReference type="GO" id="GO:0016020">
    <property type="term" value="C:membrane"/>
    <property type="evidence" value="ECO:0007669"/>
    <property type="project" value="UniProtKB-SubCell"/>
</dbReference>
<dbReference type="EMBL" id="JAVLAO010000001">
    <property type="protein sequence ID" value="MDT7038889.1"/>
    <property type="molecule type" value="Genomic_DNA"/>
</dbReference>
<dbReference type="InterPro" id="IPR050491">
    <property type="entry name" value="AmpC-like"/>
</dbReference>
<dbReference type="SUPFAM" id="SSF56601">
    <property type="entry name" value="beta-lactamase/transpeptidase-like"/>
    <property type="match status" value="1"/>
</dbReference>
<evidence type="ECO:0000313" key="6">
    <source>
        <dbReference type="EMBL" id="MDT7038889.1"/>
    </source>
</evidence>
<keyword evidence="2 3" id="KW-0472">Membrane</keyword>
<gene>
    <name evidence="5" type="ORF">RI536_16670</name>
    <name evidence="6" type="ORF">RI555_07830</name>
</gene>
<comment type="caution">
    <text evidence="5">The sequence shown here is derived from an EMBL/GenBank/DDBJ whole genome shotgun (WGS) entry which is preliminary data.</text>
</comment>
<evidence type="ECO:0000256" key="1">
    <source>
        <dbReference type="ARBA" id="ARBA00004370"/>
    </source>
</evidence>
<dbReference type="InterPro" id="IPR001466">
    <property type="entry name" value="Beta-lactam-related"/>
</dbReference>
<proteinExistence type="predicted"/>
<protein>
    <submittedName>
        <fullName evidence="5">Serine hydrolase domain-containing protein</fullName>
        <ecNumber evidence="5">3.1.1.103</ecNumber>
    </submittedName>
</protein>
<dbReference type="PANTHER" id="PTHR46825">
    <property type="entry name" value="D-ALANYL-D-ALANINE-CARBOXYPEPTIDASE/ENDOPEPTIDASE AMPH"/>
    <property type="match status" value="1"/>
</dbReference>
<dbReference type="RefSeq" id="WP_152705317.1">
    <property type="nucleotide sequence ID" value="NZ_BOUG01000005.1"/>
</dbReference>
<evidence type="ECO:0000313" key="5">
    <source>
        <dbReference type="EMBL" id="MDT6991698.1"/>
    </source>
</evidence>
<name>A0AAP5Q230_LACPE</name>
<evidence type="ECO:0000259" key="4">
    <source>
        <dbReference type="Pfam" id="PF00144"/>
    </source>
</evidence>
<feature type="domain" description="Beta-lactamase-related" evidence="4">
    <location>
        <begin position="92"/>
        <end position="375"/>
    </location>
</feature>